<feature type="binding site" evidence="3">
    <location>
        <position position="320"/>
    </location>
    <ligand>
        <name>CTP</name>
        <dbReference type="ChEBI" id="CHEBI:37563"/>
    </ligand>
</feature>
<evidence type="ECO:0000313" key="7">
    <source>
        <dbReference type="EMBL" id="MEX6428710.1"/>
    </source>
</evidence>
<feature type="binding site" evidence="3">
    <location>
        <position position="334"/>
    </location>
    <ligand>
        <name>CTP</name>
        <dbReference type="ChEBI" id="CHEBI:37563"/>
    </ligand>
</feature>
<comment type="cofactor">
    <cofactor evidence="3">
        <name>Mg(2+)</name>
        <dbReference type="ChEBI" id="CHEBI:18420"/>
    </cofactor>
</comment>
<dbReference type="Gene3D" id="3.40.50.10300">
    <property type="entry name" value="CoaB-like"/>
    <property type="match status" value="1"/>
</dbReference>
<dbReference type="InterPro" id="IPR036551">
    <property type="entry name" value="Flavin_trans-like"/>
</dbReference>
<evidence type="ECO:0000256" key="1">
    <source>
        <dbReference type="ARBA" id="ARBA00022793"/>
    </source>
</evidence>
<dbReference type="Pfam" id="PF02441">
    <property type="entry name" value="Flavoprotein"/>
    <property type="match status" value="1"/>
</dbReference>
<accession>A0ABV3XZZ3</accession>
<comment type="catalytic activity">
    <reaction evidence="3 4">
        <text>(R)-4'-phosphopantothenate + L-cysteine + CTP = N-[(R)-4-phosphopantothenoyl]-L-cysteine + CMP + diphosphate + H(+)</text>
        <dbReference type="Rhea" id="RHEA:19397"/>
        <dbReference type="ChEBI" id="CHEBI:10986"/>
        <dbReference type="ChEBI" id="CHEBI:15378"/>
        <dbReference type="ChEBI" id="CHEBI:33019"/>
        <dbReference type="ChEBI" id="CHEBI:35235"/>
        <dbReference type="ChEBI" id="CHEBI:37563"/>
        <dbReference type="ChEBI" id="CHEBI:59458"/>
        <dbReference type="ChEBI" id="CHEBI:60377"/>
        <dbReference type="EC" id="6.3.2.5"/>
    </reaction>
</comment>
<name>A0ABV3XZZ3_9ACTN</name>
<keyword evidence="3" id="KW-0479">Metal-binding</keyword>
<feature type="binding site" evidence="3">
    <location>
        <position position="338"/>
    </location>
    <ligand>
        <name>CTP</name>
        <dbReference type="ChEBI" id="CHEBI:37563"/>
    </ligand>
</feature>
<feature type="region of interest" description="Phosphopantothenate--cysteine ligase" evidence="3">
    <location>
        <begin position="186"/>
        <end position="396"/>
    </location>
</feature>
<gene>
    <name evidence="3 7" type="primary">coaBC</name>
    <name evidence="7" type="ORF">AB6A68_02510</name>
</gene>
<dbReference type="GO" id="GO:0004632">
    <property type="term" value="F:phosphopantothenate--cysteine ligase activity"/>
    <property type="evidence" value="ECO:0007669"/>
    <property type="project" value="UniProtKB-EC"/>
</dbReference>
<evidence type="ECO:0000256" key="4">
    <source>
        <dbReference type="RuleBase" id="RU364078"/>
    </source>
</evidence>
<dbReference type="Proteomes" id="UP001560267">
    <property type="component" value="Unassembled WGS sequence"/>
</dbReference>
<comment type="function">
    <text evidence="4">Catalyzes two steps in the biosynthesis of coenzyme A. In the first step cysteine is conjugated to 4'-phosphopantothenate to form 4-phosphopantothenoylcysteine, in the latter compound is decarboxylated to form 4'-phosphopantotheine.</text>
</comment>
<keyword evidence="3" id="KW-0460">Magnesium</keyword>
<dbReference type="RefSeq" id="WP_369084177.1">
    <property type="nucleotide sequence ID" value="NZ_JBFSHR010000005.1"/>
</dbReference>
<comment type="caution">
    <text evidence="3">Lacks conserved residue(s) required for the propagation of feature annotation.</text>
</comment>
<dbReference type="Pfam" id="PF04127">
    <property type="entry name" value="DFP"/>
    <property type="match status" value="1"/>
</dbReference>
<comment type="pathway">
    <text evidence="3 4">Cofactor biosynthesis; coenzyme A biosynthesis; CoA from (R)-pantothenate: step 2/5.</text>
</comment>
<dbReference type="InterPro" id="IPR003382">
    <property type="entry name" value="Flavoprotein"/>
</dbReference>
<dbReference type="EC" id="6.3.2.5" evidence="3"/>
<evidence type="ECO:0000259" key="5">
    <source>
        <dbReference type="Pfam" id="PF02441"/>
    </source>
</evidence>
<comment type="caution">
    <text evidence="7">The sequence shown here is derived from an EMBL/GenBank/DDBJ whole genome shotgun (WGS) entry which is preliminary data.</text>
</comment>
<dbReference type="PANTHER" id="PTHR14359">
    <property type="entry name" value="HOMO-OLIGOMERIC FLAVIN CONTAINING CYS DECARBOXYLASE FAMILY"/>
    <property type="match status" value="1"/>
</dbReference>
<dbReference type="Gene3D" id="3.40.50.1950">
    <property type="entry name" value="Flavin prenyltransferase-like"/>
    <property type="match status" value="1"/>
</dbReference>
<evidence type="ECO:0000259" key="6">
    <source>
        <dbReference type="Pfam" id="PF04127"/>
    </source>
</evidence>
<keyword evidence="1 3" id="KW-0210">Decarboxylase</keyword>
<dbReference type="InterPro" id="IPR005252">
    <property type="entry name" value="CoaBC"/>
</dbReference>
<comment type="pathway">
    <text evidence="3 4">Cofactor biosynthesis; coenzyme A biosynthesis; CoA from (R)-pantothenate: step 3/5.</text>
</comment>
<dbReference type="SUPFAM" id="SSF52507">
    <property type="entry name" value="Homo-oligomeric flavin-containing Cys decarboxylases, HFCD"/>
    <property type="match status" value="1"/>
</dbReference>
<dbReference type="HAMAP" id="MF_02225">
    <property type="entry name" value="CoaBC"/>
    <property type="match status" value="1"/>
</dbReference>
<keyword evidence="3 4" id="KW-0436">Ligase</keyword>
<feature type="domain" description="DNA/pantothenate metabolism flavoprotein C-terminal" evidence="6">
    <location>
        <begin position="181"/>
        <end position="392"/>
    </location>
</feature>
<comment type="similarity">
    <text evidence="3 4">In the N-terminal section; belongs to the HFCD (homo-oligomeric flavin containing Cys decarboxylase) superfamily.</text>
</comment>
<dbReference type="InterPro" id="IPR007085">
    <property type="entry name" value="DNA/pantothenate-metab_flavo_C"/>
</dbReference>
<feature type="binding site" evidence="3">
    <location>
        <begin position="301"/>
        <end position="304"/>
    </location>
    <ligand>
        <name>CTP</name>
        <dbReference type="ChEBI" id="CHEBI:37563"/>
    </ligand>
</feature>
<dbReference type="GO" id="GO:0004633">
    <property type="term" value="F:phosphopantothenoylcysteine decarboxylase activity"/>
    <property type="evidence" value="ECO:0007669"/>
    <property type="project" value="UniProtKB-EC"/>
</dbReference>
<feature type="region of interest" description="Phosphopantothenoylcysteine decarboxylase" evidence="3">
    <location>
        <begin position="1"/>
        <end position="185"/>
    </location>
</feature>
<reference evidence="7 8" key="1">
    <citation type="submission" date="2024-07" db="EMBL/GenBank/DDBJ databases">
        <title>Draft Genome Sequence of Ferrimicrobium acidiphilum Strain YE2023, Isolated from a Pulp of Bioleach Reactor.</title>
        <authorList>
            <person name="Elkina Y.A."/>
            <person name="Bulaeva A.G."/>
            <person name="Beletsky A.V."/>
            <person name="Mardanov A.V."/>
        </authorList>
    </citation>
    <scope>NUCLEOTIDE SEQUENCE [LARGE SCALE GENOMIC DNA]</scope>
    <source>
        <strain evidence="7 8">YE2023</strain>
    </source>
</reference>
<comment type="catalytic activity">
    <reaction evidence="3 4">
        <text>N-[(R)-4-phosphopantothenoyl]-L-cysteine + H(+) = (R)-4'-phosphopantetheine + CO2</text>
        <dbReference type="Rhea" id="RHEA:16793"/>
        <dbReference type="ChEBI" id="CHEBI:15378"/>
        <dbReference type="ChEBI" id="CHEBI:16526"/>
        <dbReference type="ChEBI" id="CHEBI:59458"/>
        <dbReference type="ChEBI" id="CHEBI:61723"/>
        <dbReference type="EC" id="4.1.1.36"/>
    </reaction>
</comment>
<feature type="domain" description="Flavoprotein" evidence="5">
    <location>
        <begin position="4"/>
        <end position="148"/>
    </location>
</feature>
<keyword evidence="8" id="KW-1185">Reference proteome</keyword>
<keyword evidence="2 3" id="KW-0456">Lyase</keyword>
<dbReference type="EC" id="4.1.1.36" evidence="3"/>
<organism evidence="7 8">
    <name type="scientific">Ferrimicrobium acidiphilum</name>
    <dbReference type="NCBI Taxonomy" id="121039"/>
    <lineage>
        <taxon>Bacteria</taxon>
        <taxon>Bacillati</taxon>
        <taxon>Actinomycetota</taxon>
        <taxon>Acidimicrobiia</taxon>
        <taxon>Acidimicrobiales</taxon>
        <taxon>Acidimicrobiaceae</taxon>
        <taxon>Ferrimicrobium</taxon>
    </lineage>
</organism>
<feature type="binding site" evidence="3">
    <location>
        <position position="284"/>
    </location>
    <ligand>
        <name>CTP</name>
        <dbReference type="ChEBI" id="CHEBI:37563"/>
    </ligand>
</feature>
<sequence>MDGRVVVVVTGGVAAFKSLEVVRELLERGYEVETVQTEAARQFLGAQSLASIAHANPFESLFGSSPSPHTELAHWADLLVVVPASADFLAKMAHGIADDLASALVLAFAGPVVVAPAMHSAMWEAPATRRNVDLLAADGVHFVGPTQGRLAGGDQGVGRLVDPTWIVEAVGYWLVPTSRSLTGLSITVSVGGTREPIDAVRYLGNRSSGRQGYAIARAAAIAGAKVRCVATVEPAFPADLIDVVRVETAVELLDAMLEAQIDSDVLIMSAAVADFRVAAPFFGKVKREGTERLDLSLVANPDVLVELVEHRREGQLIVGFAAEVEALEESVAKKLAKKGVDLMVGNNVATPGTGFGSPENAVYLLDRTGRESHVPLSSKTEVARAILAAIATLAGV</sequence>
<dbReference type="PANTHER" id="PTHR14359:SF6">
    <property type="entry name" value="PHOSPHOPANTOTHENOYLCYSTEINE DECARBOXYLASE"/>
    <property type="match status" value="1"/>
</dbReference>
<dbReference type="EMBL" id="JBFSHR010000005">
    <property type="protein sequence ID" value="MEX6428710.1"/>
    <property type="molecule type" value="Genomic_DNA"/>
</dbReference>
<dbReference type="InterPro" id="IPR035929">
    <property type="entry name" value="CoaB-like_sf"/>
</dbReference>
<evidence type="ECO:0000256" key="2">
    <source>
        <dbReference type="ARBA" id="ARBA00023239"/>
    </source>
</evidence>
<comment type="similarity">
    <text evidence="3 4">In the C-terminal section; belongs to the PPC synthetase family.</text>
</comment>
<dbReference type="SUPFAM" id="SSF102645">
    <property type="entry name" value="CoaB-like"/>
    <property type="match status" value="1"/>
</dbReference>
<protein>
    <recommendedName>
        <fullName evidence="3">Coenzyme A biosynthesis bifunctional protein CoaBC</fullName>
    </recommendedName>
    <alternativeName>
        <fullName evidence="3">DNA/pantothenate metabolism flavoprotein</fullName>
    </alternativeName>
    <alternativeName>
        <fullName evidence="3">Phosphopantothenoylcysteine synthetase/decarboxylase</fullName>
        <shortName evidence="3">PPCS-PPCDC</shortName>
    </alternativeName>
    <domain>
        <recommendedName>
            <fullName evidence="3">Phosphopantothenoylcysteine decarboxylase</fullName>
            <shortName evidence="3">PPC decarboxylase</shortName>
            <shortName evidence="3">PPC-DC</shortName>
            <ecNumber evidence="3">4.1.1.36</ecNumber>
        </recommendedName>
        <alternativeName>
            <fullName evidence="3">CoaC</fullName>
        </alternativeName>
    </domain>
    <domain>
        <recommendedName>
            <fullName evidence="3">Phosphopantothenate--cysteine ligase</fullName>
            <ecNumber evidence="3">6.3.2.5</ecNumber>
        </recommendedName>
        <alternativeName>
            <fullName evidence="3">CoaB</fullName>
        </alternativeName>
        <alternativeName>
            <fullName evidence="3">Phosphopantothenoylcysteine synthetase</fullName>
            <shortName evidence="3">PPC synthetase</shortName>
            <shortName evidence="3">PPC-S</shortName>
        </alternativeName>
    </domain>
</protein>
<comment type="cofactor">
    <cofactor evidence="3">
        <name>FMN</name>
        <dbReference type="ChEBI" id="CHEBI:58210"/>
    </cofactor>
    <text evidence="3">Binds 1 FMN per subunit.</text>
</comment>
<feature type="binding site" evidence="3">
    <location>
        <position position="274"/>
    </location>
    <ligand>
        <name>CTP</name>
        <dbReference type="ChEBI" id="CHEBI:37563"/>
    </ligand>
</feature>
<dbReference type="NCBIfam" id="TIGR00521">
    <property type="entry name" value="coaBC_dfp"/>
    <property type="match status" value="1"/>
</dbReference>
<proteinExistence type="inferred from homology"/>
<keyword evidence="3 4" id="KW-0288">FMN</keyword>
<comment type="function">
    <text evidence="3">Catalyzes two sequential steps in the biosynthesis of coenzyme A. In the first step cysteine is conjugated to 4'-phosphopantothenate to form 4-phosphopantothenoylcysteine. In the second step the latter compound is decarboxylated to form 4'-phosphopantotheine.</text>
</comment>
<evidence type="ECO:0000313" key="8">
    <source>
        <dbReference type="Proteomes" id="UP001560267"/>
    </source>
</evidence>
<keyword evidence="3 4" id="KW-0285">Flavoprotein</keyword>
<keyword evidence="3" id="KW-0511">Multifunctional enzyme</keyword>
<evidence type="ECO:0000256" key="3">
    <source>
        <dbReference type="HAMAP-Rule" id="MF_02225"/>
    </source>
</evidence>